<organism evidence="1 2">
    <name type="scientific">Lancefieldella rimae</name>
    <dbReference type="NCBI Taxonomy" id="1383"/>
    <lineage>
        <taxon>Bacteria</taxon>
        <taxon>Bacillati</taxon>
        <taxon>Actinomycetota</taxon>
        <taxon>Coriobacteriia</taxon>
        <taxon>Coriobacteriales</taxon>
        <taxon>Atopobiaceae</taxon>
        <taxon>Lancefieldella</taxon>
    </lineage>
</organism>
<protein>
    <submittedName>
        <fullName evidence="1">Uncharacterized protein</fullName>
    </submittedName>
</protein>
<name>A0ABR5PYT1_9ACTN</name>
<gene>
    <name evidence="1" type="ORF">IV60_GL001459</name>
</gene>
<comment type="caution">
    <text evidence="1">The sequence shown here is derived from an EMBL/GenBank/DDBJ whole genome shotgun (WGS) entry which is preliminary data.</text>
</comment>
<reference evidence="1 2" key="1">
    <citation type="journal article" date="2015" name="Genome Announc.">
        <title>Expanding the biotechnology potential of lactobacilli through comparative genomics of 213 strains and associated genera.</title>
        <authorList>
            <person name="Sun Z."/>
            <person name="Harris H.M."/>
            <person name="McCann A."/>
            <person name="Guo C."/>
            <person name="Argimon S."/>
            <person name="Zhang W."/>
            <person name="Yang X."/>
            <person name="Jeffery I.B."/>
            <person name="Cooney J.C."/>
            <person name="Kagawa T.F."/>
            <person name="Liu W."/>
            <person name="Song Y."/>
            <person name="Salvetti E."/>
            <person name="Wrobel A."/>
            <person name="Rasinkangas P."/>
            <person name="Parkhill J."/>
            <person name="Rea M.C."/>
            <person name="O'Sullivan O."/>
            <person name="Ritari J."/>
            <person name="Douillard F.P."/>
            <person name="Paul Ross R."/>
            <person name="Yang R."/>
            <person name="Briner A.E."/>
            <person name="Felis G.E."/>
            <person name="de Vos W.M."/>
            <person name="Barrangou R."/>
            <person name="Klaenhammer T.R."/>
            <person name="Caufield P.W."/>
            <person name="Cui Y."/>
            <person name="Zhang H."/>
            <person name="O'Toole P.W."/>
        </authorList>
    </citation>
    <scope>NUCLEOTIDE SEQUENCE [LARGE SCALE GENOMIC DNA]</scope>
    <source>
        <strain evidence="1 2">DSM 7090</strain>
    </source>
</reference>
<dbReference type="EMBL" id="JQCP01000004">
    <property type="protein sequence ID" value="KRO01587.1"/>
    <property type="molecule type" value="Genomic_DNA"/>
</dbReference>
<accession>A0ABR5PYT1</accession>
<proteinExistence type="predicted"/>
<sequence length="57" mass="6585">MWREVRGTEVFSPNTCHYPYKSVHTATYNDAHHGIRYAKSRALTDSALHKSVLPERV</sequence>
<evidence type="ECO:0000313" key="1">
    <source>
        <dbReference type="EMBL" id="KRO01587.1"/>
    </source>
</evidence>
<dbReference type="Proteomes" id="UP000051927">
    <property type="component" value="Unassembled WGS sequence"/>
</dbReference>
<evidence type="ECO:0000313" key="2">
    <source>
        <dbReference type="Proteomes" id="UP000051927"/>
    </source>
</evidence>
<keyword evidence="2" id="KW-1185">Reference proteome</keyword>